<evidence type="ECO:0000256" key="2">
    <source>
        <dbReference type="ARBA" id="ARBA00022723"/>
    </source>
</evidence>
<accession>A9UY32</accession>
<name>A9UY32_MONBE</name>
<dbReference type="GeneID" id="5890432"/>
<dbReference type="GO" id="GO:1901909">
    <property type="term" value="P:diadenosine hexaphosphate catabolic process"/>
    <property type="evidence" value="ECO:0000318"/>
    <property type="project" value="GO_Central"/>
</dbReference>
<dbReference type="InterPro" id="IPR015797">
    <property type="entry name" value="NUDIX_hydrolase-like_dom_sf"/>
</dbReference>
<proteinExistence type="predicted"/>
<dbReference type="eggNOG" id="KOG2839">
    <property type="taxonomic scope" value="Eukaryota"/>
</dbReference>
<dbReference type="AlphaFoldDB" id="A9UY32"/>
<dbReference type="GO" id="GO:0071543">
    <property type="term" value="P:diphosphoinositol polyphosphate metabolic process"/>
    <property type="evidence" value="ECO:0000318"/>
    <property type="project" value="GO_Central"/>
</dbReference>
<dbReference type="Gene3D" id="3.90.79.10">
    <property type="entry name" value="Nucleoside Triphosphate Pyrophosphohydrolase"/>
    <property type="match status" value="1"/>
</dbReference>
<evidence type="ECO:0000256" key="1">
    <source>
        <dbReference type="ARBA" id="ARBA00001946"/>
    </source>
</evidence>
<dbReference type="GO" id="GO:0046872">
    <property type="term" value="F:metal ion binding"/>
    <property type="evidence" value="ECO:0007669"/>
    <property type="project" value="UniProtKB-KW"/>
</dbReference>
<dbReference type="FunCoup" id="A9UY32">
    <property type="interactions" value="1572"/>
</dbReference>
<dbReference type="InterPro" id="IPR047198">
    <property type="entry name" value="DDP-like_NUDIX"/>
</dbReference>
<dbReference type="Pfam" id="PF00293">
    <property type="entry name" value="NUDIX"/>
    <property type="match status" value="1"/>
</dbReference>
<dbReference type="STRING" id="81824.A9UY32"/>
<dbReference type="KEGG" id="mbr:MONBRDRAFT_18868"/>
<dbReference type="EMBL" id="CH991549">
    <property type="protein sequence ID" value="EDQ89949.1"/>
    <property type="molecule type" value="Genomic_DNA"/>
</dbReference>
<dbReference type="CDD" id="cd04666">
    <property type="entry name" value="NUDIX_DIPP2_like_Nudt4"/>
    <property type="match status" value="1"/>
</dbReference>
<organism evidence="7 8">
    <name type="scientific">Monosiga brevicollis</name>
    <name type="common">Choanoflagellate</name>
    <dbReference type="NCBI Taxonomy" id="81824"/>
    <lineage>
        <taxon>Eukaryota</taxon>
        <taxon>Choanoflagellata</taxon>
        <taxon>Craspedida</taxon>
        <taxon>Salpingoecidae</taxon>
        <taxon>Monosiga</taxon>
    </lineage>
</organism>
<evidence type="ECO:0000313" key="7">
    <source>
        <dbReference type="EMBL" id="EDQ89949.1"/>
    </source>
</evidence>
<dbReference type="InParanoid" id="A9UY32"/>
<keyword evidence="8" id="KW-1185">Reference proteome</keyword>
<dbReference type="GO" id="GO:0034431">
    <property type="term" value="F:bis(5'-adenosyl)-hexaphosphatase activity"/>
    <property type="evidence" value="ECO:0000318"/>
    <property type="project" value="GO_Central"/>
</dbReference>
<dbReference type="RefSeq" id="XP_001745371.1">
    <property type="nucleotide sequence ID" value="XM_001745319.1"/>
</dbReference>
<dbReference type="GO" id="GO:0005634">
    <property type="term" value="C:nucleus"/>
    <property type="evidence" value="ECO:0000318"/>
    <property type="project" value="GO_Central"/>
</dbReference>
<dbReference type="PROSITE" id="PS51462">
    <property type="entry name" value="NUDIX"/>
    <property type="match status" value="1"/>
</dbReference>
<evidence type="ECO:0000256" key="4">
    <source>
        <dbReference type="ARBA" id="ARBA00022842"/>
    </source>
</evidence>
<evidence type="ECO:0000259" key="6">
    <source>
        <dbReference type="PROSITE" id="PS51462"/>
    </source>
</evidence>
<dbReference type="Proteomes" id="UP000001357">
    <property type="component" value="Unassembled WGS sequence"/>
</dbReference>
<dbReference type="PANTHER" id="PTHR12629">
    <property type="entry name" value="DIPHOSPHOINOSITOL POLYPHOSPHATE PHOSPHOHYDROLASE"/>
    <property type="match status" value="1"/>
</dbReference>
<keyword evidence="2" id="KW-0479">Metal-binding</keyword>
<dbReference type="PANTHER" id="PTHR12629:SF0">
    <property type="entry name" value="DIPHOSPHOINOSITOL-POLYPHOSPHATE DIPHOSPHATASE"/>
    <property type="match status" value="1"/>
</dbReference>
<comment type="cofactor">
    <cofactor evidence="1">
        <name>Mg(2+)</name>
        <dbReference type="ChEBI" id="CHEBI:18420"/>
    </cofactor>
</comment>
<feature type="region of interest" description="Disordered" evidence="5">
    <location>
        <begin position="6"/>
        <end position="36"/>
    </location>
</feature>
<dbReference type="GO" id="GO:1901911">
    <property type="term" value="P:adenosine 5'-(hexahydrogen pentaphosphate) catabolic process"/>
    <property type="evidence" value="ECO:0000318"/>
    <property type="project" value="GO_Central"/>
</dbReference>
<dbReference type="GO" id="GO:1901907">
    <property type="term" value="P:diadenosine pentaphosphate catabolic process"/>
    <property type="evidence" value="ECO:0000318"/>
    <property type="project" value="GO_Central"/>
</dbReference>
<dbReference type="OMA" id="EDQWPEM"/>
<evidence type="ECO:0000313" key="8">
    <source>
        <dbReference type="Proteomes" id="UP000001357"/>
    </source>
</evidence>
<dbReference type="GO" id="GO:0000298">
    <property type="term" value="F:endopolyphosphatase activity"/>
    <property type="evidence" value="ECO:0000318"/>
    <property type="project" value="GO_Central"/>
</dbReference>
<dbReference type="InterPro" id="IPR020084">
    <property type="entry name" value="NUDIX_hydrolase_CS"/>
</dbReference>
<dbReference type="PROSITE" id="PS00893">
    <property type="entry name" value="NUDIX_BOX"/>
    <property type="match status" value="1"/>
</dbReference>
<dbReference type="InterPro" id="IPR000086">
    <property type="entry name" value="NUDIX_hydrolase_dom"/>
</dbReference>
<dbReference type="GO" id="GO:0034432">
    <property type="term" value="F:bis(5'-adenosyl)-pentaphosphatase activity"/>
    <property type="evidence" value="ECO:0000318"/>
    <property type="project" value="GO_Central"/>
</dbReference>
<feature type="domain" description="Nudix hydrolase" evidence="6">
    <location>
        <begin position="38"/>
        <end position="165"/>
    </location>
</feature>
<keyword evidence="3" id="KW-0378">Hydrolase</keyword>
<reference evidence="7 8" key="1">
    <citation type="journal article" date="2008" name="Nature">
        <title>The genome of the choanoflagellate Monosiga brevicollis and the origin of metazoans.</title>
        <authorList>
            <consortium name="JGI Sequencing"/>
            <person name="King N."/>
            <person name="Westbrook M.J."/>
            <person name="Young S.L."/>
            <person name="Kuo A."/>
            <person name="Abedin M."/>
            <person name="Chapman J."/>
            <person name="Fairclough S."/>
            <person name="Hellsten U."/>
            <person name="Isogai Y."/>
            <person name="Letunic I."/>
            <person name="Marr M."/>
            <person name="Pincus D."/>
            <person name="Putnam N."/>
            <person name="Rokas A."/>
            <person name="Wright K.J."/>
            <person name="Zuzow R."/>
            <person name="Dirks W."/>
            <person name="Good M."/>
            <person name="Goodstein D."/>
            <person name="Lemons D."/>
            <person name="Li W."/>
            <person name="Lyons J.B."/>
            <person name="Morris A."/>
            <person name="Nichols S."/>
            <person name="Richter D.J."/>
            <person name="Salamov A."/>
            <person name="Bork P."/>
            <person name="Lim W.A."/>
            <person name="Manning G."/>
            <person name="Miller W.T."/>
            <person name="McGinnis W."/>
            <person name="Shapiro H."/>
            <person name="Tjian R."/>
            <person name="Grigoriev I.V."/>
            <person name="Rokhsar D."/>
        </authorList>
    </citation>
    <scope>NUCLEOTIDE SEQUENCE [LARGE SCALE GENOMIC DNA]</scope>
    <source>
        <strain evidence="8">MX1 / ATCC 50154</strain>
    </source>
</reference>
<dbReference type="GO" id="GO:0008486">
    <property type="term" value="F:diphosphoinositol-polyphosphate diphosphatase activity"/>
    <property type="evidence" value="ECO:0000318"/>
    <property type="project" value="GO_Central"/>
</dbReference>
<evidence type="ECO:0000256" key="3">
    <source>
        <dbReference type="ARBA" id="ARBA00022801"/>
    </source>
</evidence>
<protein>
    <recommendedName>
        <fullName evidence="6">Nudix hydrolase domain-containing protein</fullName>
    </recommendedName>
</protein>
<sequence>MAKVLLTSMPALPSSPNDSRSVAPARQGRDNQRYGADGTRLVSGCVPFRCTPAGLDVLLITNRKKTHWIIPKGGWETDESAEEAAIRETYEEAGAQGTIVTKLVDRLHVGKKGQHQHHHYYALLVDQILQHFPEQEQRQRRWFPINDALETCQRDVMHEAILKLKREHTAGRL</sequence>
<evidence type="ECO:0000256" key="5">
    <source>
        <dbReference type="SAM" id="MobiDB-lite"/>
    </source>
</evidence>
<gene>
    <name evidence="7" type="ORF">MONBRDRAFT_18868</name>
</gene>
<keyword evidence="4" id="KW-0460">Magnesium</keyword>
<dbReference type="SUPFAM" id="SSF55811">
    <property type="entry name" value="Nudix"/>
    <property type="match status" value="1"/>
</dbReference>
<dbReference type="GO" id="GO:0005737">
    <property type="term" value="C:cytoplasm"/>
    <property type="evidence" value="ECO:0000318"/>
    <property type="project" value="GO_Central"/>
</dbReference>